<name>A0A139KUH2_9BACE</name>
<dbReference type="AlphaFoldDB" id="A0A139KUH2"/>
<reference evidence="1 2" key="1">
    <citation type="submission" date="2016-02" db="EMBL/GenBank/DDBJ databases">
        <authorList>
            <person name="Wen L."/>
            <person name="He K."/>
            <person name="Yang H."/>
        </authorList>
    </citation>
    <scope>NUCLEOTIDE SEQUENCE [LARGE SCALE GENOMIC DNA]</scope>
    <source>
        <strain evidence="1 2">KLE1704</strain>
    </source>
</reference>
<gene>
    <name evidence="1" type="ORF">HMPREF2531_04462</name>
</gene>
<evidence type="ECO:0000313" key="1">
    <source>
        <dbReference type="EMBL" id="KXT42819.1"/>
    </source>
</evidence>
<evidence type="ECO:0000313" key="2">
    <source>
        <dbReference type="Proteomes" id="UP000070319"/>
    </source>
</evidence>
<dbReference type="EMBL" id="LTDF01000163">
    <property type="protein sequence ID" value="KXT42819.1"/>
    <property type="molecule type" value="Genomic_DNA"/>
</dbReference>
<sequence>MRWSQYHTDLTNILLCKYWSSVYGALIIQDYRFAYNGKEKNKSD</sequence>
<comment type="caution">
    <text evidence="1">The sequence shown here is derived from an EMBL/GenBank/DDBJ whole genome shotgun (WGS) entry which is preliminary data.</text>
</comment>
<accession>A0A139KUH2</accession>
<protein>
    <submittedName>
        <fullName evidence="1">Uncharacterized protein</fullName>
    </submittedName>
</protein>
<proteinExistence type="predicted"/>
<dbReference type="Proteomes" id="UP000070319">
    <property type="component" value="Unassembled WGS sequence"/>
</dbReference>
<dbReference type="PATRIC" id="fig|329854.7.peg.4538"/>
<organism evidence="1">
    <name type="scientific">Bacteroides intestinalis</name>
    <dbReference type="NCBI Taxonomy" id="329854"/>
    <lineage>
        <taxon>Bacteria</taxon>
        <taxon>Pseudomonadati</taxon>
        <taxon>Bacteroidota</taxon>
        <taxon>Bacteroidia</taxon>
        <taxon>Bacteroidales</taxon>
        <taxon>Bacteroidaceae</taxon>
        <taxon>Bacteroides</taxon>
    </lineage>
</organism>